<dbReference type="AlphaFoldDB" id="A0A1T5M191"/>
<keyword evidence="3" id="KW-1185">Reference proteome</keyword>
<reference evidence="2 3" key="1">
    <citation type="submission" date="2017-02" db="EMBL/GenBank/DDBJ databases">
        <authorList>
            <person name="Peterson S.W."/>
        </authorList>
    </citation>
    <scope>NUCLEOTIDE SEQUENCE [LARGE SCALE GENOMIC DNA]</scope>
    <source>
        <strain evidence="2 3">P15</strain>
    </source>
</reference>
<accession>A0A1T5M191</accession>
<evidence type="ECO:0000313" key="3">
    <source>
        <dbReference type="Proteomes" id="UP000190341"/>
    </source>
</evidence>
<dbReference type="Proteomes" id="UP000190341">
    <property type="component" value="Unassembled WGS sequence"/>
</dbReference>
<proteinExistence type="predicted"/>
<name>A0A1T5M191_9GAMM</name>
<sequence>MQSPVSEQLRSTRLRRRLLLWAGLASLVLPGMAWAADPAAVVADPAQTSAAAAPETTLPIPLPSQWTAMKERSVNLLGAPVGVARLETMRGGEDKHESVILVDGKVDNNTADHIISGSNTITDTAFDSANGINTIIQNTGTNVLIQNAMVVNVNFGGTPQ</sequence>
<evidence type="ECO:0000313" key="2">
    <source>
        <dbReference type="EMBL" id="SKC82031.1"/>
    </source>
</evidence>
<gene>
    <name evidence="2" type="ORF">SAMN06296058_3590</name>
</gene>
<dbReference type="EMBL" id="FUZV01000002">
    <property type="protein sequence ID" value="SKC82031.1"/>
    <property type="molecule type" value="Genomic_DNA"/>
</dbReference>
<keyword evidence="1" id="KW-0732">Signal</keyword>
<organism evidence="2 3">
    <name type="scientific">Pseudoxanthomonas indica</name>
    <dbReference type="NCBI Taxonomy" id="428993"/>
    <lineage>
        <taxon>Bacteria</taxon>
        <taxon>Pseudomonadati</taxon>
        <taxon>Pseudomonadota</taxon>
        <taxon>Gammaproteobacteria</taxon>
        <taxon>Lysobacterales</taxon>
        <taxon>Lysobacteraceae</taxon>
        <taxon>Pseudoxanthomonas</taxon>
    </lineage>
</organism>
<feature type="chain" id="PRO_5012211228" evidence="1">
    <location>
        <begin position="36"/>
        <end position="160"/>
    </location>
</feature>
<evidence type="ECO:0000256" key="1">
    <source>
        <dbReference type="SAM" id="SignalP"/>
    </source>
</evidence>
<feature type="signal peptide" evidence="1">
    <location>
        <begin position="1"/>
        <end position="35"/>
    </location>
</feature>
<dbReference type="STRING" id="428993.SAMN06296058_3590"/>
<protein>
    <submittedName>
        <fullName evidence="2">Uncharacterized protein</fullName>
    </submittedName>
</protein>